<feature type="region of interest" description="Disordered" evidence="1">
    <location>
        <begin position="283"/>
        <end position="304"/>
    </location>
</feature>
<keyword evidence="3" id="KW-1185">Reference proteome</keyword>
<feature type="compositionally biased region" description="Basic and acidic residues" evidence="1">
    <location>
        <begin position="36"/>
        <end position="45"/>
    </location>
</feature>
<accession>A0A9Q1LZK0</accession>
<evidence type="ECO:0000313" key="3">
    <source>
        <dbReference type="Proteomes" id="UP001152561"/>
    </source>
</evidence>
<sequence>MHEIRLDIGKAKPIVQKILYEKFPSFCTKCRRVGHSDTDCEDHSASTKRRVKGKPVHSYIATPPSSPRPKLGNDKECQATQSVGRPSELQTGADKGGNFCILGGQFSGIQTENGTGDKASVNIGGQPLGAQTEAGAGLQSCDNGDVLLLHGGQPSRVQTEVGTGQHASQILTVKGRTDHPLDTHSEAGPGILRDQPVGDQTKVGNKLLDAQNSVTSDSANAGTTVGLQTEAGTQTTLPALIIPQDDGFTLVGKNGKVATISKGPAMPPSKVMYASMAKCGKSKKQNNNFHVDIPKGPRPGGLSK</sequence>
<gene>
    <name evidence="2" type="ORF">K7X08_018413</name>
</gene>
<feature type="compositionally biased region" description="Basic residues" evidence="1">
    <location>
        <begin position="46"/>
        <end position="55"/>
    </location>
</feature>
<evidence type="ECO:0000256" key="1">
    <source>
        <dbReference type="SAM" id="MobiDB-lite"/>
    </source>
</evidence>
<protein>
    <submittedName>
        <fullName evidence="2">Uncharacterized protein</fullName>
    </submittedName>
</protein>
<dbReference type="AlphaFoldDB" id="A0A9Q1LZK0"/>
<evidence type="ECO:0000313" key="2">
    <source>
        <dbReference type="EMBL" id="KAJ8545830.1"/>
    </source>
</evidence>
<feature type="region of interest" description="Disordered" evidence="1">
    <location>
        <begin position="36"/>
        <end position="91"/>
    </location>
</feature>
<reference evidence="3" key="1">
    <citation type="journal article" date="2023" name="Proc. Natl. Acad. Sci. U.S.A.">
        <title>Genomic and structural basis for evolution of tropane alkaloid biosynthesis.</title>
        <authorList>
            <person name="Wanga Y.-J."/>
            <person name="Taina T."/>
            <person name="Yua J.-Y."/>
            <person name="Lia J."/>
            <person name="Xua B."/>
            <person name="Chenc J."/>
            <person name="D'Auriad J.C."/>
            <person name="Huanga J.-P."/>
            <person name="Huanga S.-X."/>
        </authorList>
    </citation>
    <scope>NUCLEOTIDE SEQUENCE [LARGE SCALE GENOMIC DNA]</scope>
    <source>
        <strain evidence="3">cv. KIB-2019</strain>
    </source>
</reference>
<organism evidence="2 3">
    <name type="scientific">Anisodus acutangulus</name>
    <dbReference type="NCBI Taxonomy" id="402998"/>
    <lineage>
        <taxon>Eukaryota</taxon>
        <taxon>Viridiplantae</taxon>
        <taxon>Streptophyta</taxon>
        <taxon>Embryophyta</taxon>
        <taxon>Tracheophyta</taxon>
        <taxon>Spermatophyta</taxon>
        <taxon>Magnoliopsida</taxon>
        <taxon>eudicotyledons</taxon>
        <taxon>Gunneridae</taxon>
        <taxon>Pentapetalae</taxon>
        <taxon>asterids</taxon>
        <taxon>lamiids</taxon>
        <taxon>Solanales</taxon>
        <taxon>Solanaceae</taxon>
        <taxon>Solanoideae</taxon>
        <taxon>Hyoscyameae</taxon>
        <taxon>Anisodus</taxon>
    </lineage>
</organism>
<name>A0A9Q1LZK0_9SOLA</name>
<feature type="compositionally biased region" description="Polar residues" evidence="1">
    <location>
        <begin position="78"/>
        <end position="90"/>
    </location>
</feature>
<comment type="caution">
    <text evidence="2">The sequence shown here is derived from an EMBL/GenBank/DDBJ whole genome shotgun (WGS) entry which is preliminary data.</text>
</comment>
<dbReference type="EMBL" id="JAJAGQ010000013">
    <property type="protein sequence ID" value="KAJ8545830.1"/>
    <property type="molecule type" value="Genomic_DNA"/>
</dbReference>
<dbReference type="Proteomes" id="UP001152561">
    <property type="component" value="Unassembled WGS sequence"/>
</dbReference>
<proteinExistence type="predicted"/>